<comment type="caution">
    <text evidence="2">The sequence shown here is derived from an EMBL/GenBank/DDBJ whole genome shotgun (WGS) entry which is preliminary data.</text>
</comment>
<accession>R9GQU5</accession>
<dbReference type="AlphaFoldDB" id="R9GQU5"/>
<dbReference type="Proteomes" id="UP000014174">
    <property type="component" value="Unassembled WGS sequence"/>
</dbReference>
<feature type="chain" id="PRO_5004472245" evidence="1">
    <location>
        <begin position="23"/>
        <end position="386"/>
    </location>
</feature>
<keyword evidence="1" id="KW-0732">Signal</keyword>
<reference evidence="2 3" key="1">
    <citation type="journal article" date="2013" name="Genome Announc.">
        <title>Draft Genome Sequence of Arcticibacter svalbardensis Strain MN12-7T, a Member of the Family Sphingobacteriaceae Isolated from an Arctic Soil Sample.</title>
        <authorList>
            <person name="Shivaji S."/>
            <person name="Ara S."/>
            <person name="Prasad S."/>
            <person name="Manasa B.P."/>
            <person name="Begum Z."/>
            <person name="Singh A."/>
            <person name="Kumar Pinnaka A."/>
        </authorList>
    </citation>
    <scope>NUCLEOTIDE SEQUENCE [LARGE SCALE GENOMIC DNA]</scope>
    <source>
        <strain evidence="2 3">MN12-7</strain>
    </source>
</reference>
<keyword evidence="3" id="KW-1185">Reference proteome</keyword>
<feature type="signal peptide" evidence="1">
    <location>
        <begin position="1"/>
        <end position="22"/>
    </location>
</feature>
<dbReference type="OrthoDB" id="9757939at2"/>
<sequence length="386" mass="43794">MSHIKKVALFGLSMAMLTLASANTVKDSLQFGNQQSENLHGVKAELSEIINGKFNLSARKLLPPKEEGWRGGRISFNVNVDPDNPNYITARFWGGDINEEQSRLMLFIDGKQVGQRHLGEIDQLDIMYNYPRNPTNFFYKTFPLPENMTKGKKNIELAIEAQGPIWGYGGTFEKYQKPMTQASRGIYAVYIHTEPYLELLYNSKNTEAWDDLQTPTEPGEEVLDYVKEKVNKAIEKDLNGKDKIEVGGIHFLAKAYLVKWSAAYNKAQVIDKIAKAISIHYAEFKSNPDIVGKTWEGYGAIGDAISLLAKPLEPYLDKSIEGTGKSTKEAWSEMLLASRNWHIQNRRSYTNQSMIVDWYIYQCNRGIAVLTPEKAWPEKKNTSHIV</sequence>
<gene>
    <name evidence="2" type="ORF">ADIARSV_2918</name>
</gene>
<evidence type="ECO:0000256" key="1">
    <source>
        <dbReference type="SAM" id="SignalP"/>
    </source>
</evidence>
<evidence type="ECO:0000313" key="3">
    <source>
        <dbReference type="Proteomes" id="UP000014174"/>
    </source>
</evidence>
<dbReference type="EMBL" id="AQPN01000101">
    <property type="protein sequence ID" value="EOR93925.1"/>
    <property type="molecule type" value="Genomic_DNA"/>
</dbReference>
<evidence type="ECO:0000313" key="2">
    <source>
        <dbReference type="EMBL" id="EOR93925.1"/>
    </source>
</evidence>
<organism evidence="2 3">
    <name type="scientific">Arcticibacter svalbardensis MN12-7</name>
    <dbReference type="NCBI Taxonomy" id="1150600"/>
    <lineage>
        <taxon>Bacteria</taxon>
        <taxon>Pseudomonadati</taxon>
        <taxon>Bacteroidota</taxon>
        <taxon>Sphingobacteriia</taxon>
        <taxon>Sphingobacteriales</taxon>
        <taxon>Sphingobacteriaceae</taxon>
        <taxon>Arcticibacter</taxon>
    </lineage>
</organism>
<dbReference type="eggNOG" id="COG1310">
    <property type="taxonomic scope" value="Bacteria"/>
</dbReference>
<dbReference type="STRING" id="1150600.ADIARSV_2918"/>
<dbReference type="RefSeq" id="WP_016196149.1">
    <property type="nucleotide sequence ID" value="NZ_AQPN01000101.1"/>
</dbReference>
<protein>
    <submittedName>
        <fullName evidence="2">Uncharacterized protein</fullName>
    </submittedName>
</protein>
<proteinExistence type="predicted"/>
<name>R9GQU5_9SPHI</name>